<feature type="region of interest" description="Disordered" evidence="1">
    <location>
        <begin position="73"/>
        <end position="110"/>
    </location>
</feature>
<reference evidence="2 3" key="1">
    <citation type="journal article" date="2022" name="Nat. Plants">
        <title>Genomes of leafy and leafless Platanthera orchids illuminate the evolution of mycoheterotrophy.</title>
        <authorList>
            <person name="Li M.H."/>
            <person name="Liu K.W."/>
            <person name="Li Z."/>
            <person name="Lu H.C."/>
            <person name="Ye Q.L."/>
            <person name="Zhang D."/>
            <person name="Wang J.Y."/>
            <person name="Li Y.F."/>
            <person name="Zhong Z.M."/>
            <person name="Liu X."/>
            <person name="Yu X."/>
            <person name="Liu D.K."/>
            <person name="Tu X.D."/>
            <person name="Liu B."/>
            <person name="Hao Y."/>
            <person name="Liao X.Y."/>
            <person name="Jiang Y.T."/>
            <person name="Sun W.H."/>
            <person name="Chen J."/>
            <person name="Chen Y.Q."/>
            <person name="Ai Y."/>
            <person name="Zhai J.W."/>
            <person name="Wu S.S."/>
            <person name="Zhou Z."/>
            <person name="Hsiao Y.Y."/>
            <person name="Wu W.L."/>
            <person name="Chen Y.Y."/>
            <person name="Lin Y.F."/>
            <person name="Hsu J.L."/>
            <person name="Li C.Y."/>
            <person name="Wang Z.W."/>
            <person name="Zhao X."/>
            <person name="Zhong W.Y."/>
            <person name="Ma X.K."/>
            <person name="Ma L."/>
            <person name="Huang J."/>
            <person name="Chen G.Z."/>
            <person name="Huang M.Z."/>
            <person name="Huang L."/>
            <person name="Peng D.H."/>
            <person name="Luo Y.B."/>
            <person name="Zou S.Q."/>
            <person name="Chen S.P."/>
            <person name="Lan S."/>
            <person name="Tsai W.C."/>
            <person name="Van de Peer Y."/>
            <person name="Liu Z.J."/>
        </authorList>
    </citation>
    <scope>NUCLEOTIDE SEQUENCE [LARGE SCALE GENOMIC DNA]</scope>
    <source>
        <strain evidence="2">Lor287</strain>
    </source>
</reference>
<feature type="compositionally biased region" description="Low complexity" evidence="1">
    <location>
        <begin position="99"/>
        <end position="110"/>
    </location>
</feature>
<proteinExistence type="predicted"/>
<sequence>MPLSKIKVLASSAVRFLQIVKVKYIYFVFFLAYKYVSPVRANPFFIDLFYLVSEHRKLRRSLVRSHLPVARSARRSARSLRSLRRPHRPAPAPQRPHRPVAAPASSRRSARIVPSLDPPVAAPASSRSARFSASLARLGRDWRVFCPPWGLPETPPLPRVFSSAFRSSPHP</sequence>
<comment type="caution">
    <text evidence="2">The sequence shown here is derived from an EMBL/GenBank/DDBJ whole genome shotgun (WGS) entry which is preliminary data.</text>
</comment>
<evidence type="ECO:0000313" key="3">
    <source>
        <dbReference type="Proteomes" id="UP001418222"/>
    </source>
</evidence>
<dbReference type="EMBL" id="JBBWWQ010000016">
    <property type="protein sequence ID" value="KAK8926354.1"/>
    <property type="molecule type" value="Genomic_DNA"/>
</dbReference>
<name>A0AAP0FYZ1_9ASPA</name>
<accession>A0AAP0FYZ1</accession>
<evidence type="ECO:0000313" key="2">
    <source>
        <dbReference type="EMBL" id="KAK8926354.1"/>
    </source>
</evidence>
<gene>
    <name evidence="2" type="ORF">KSP39_PZI018003</name>
</gene>
<organism evidence="2 3">
    <name type="scientific">Platanthera zijinensis</name>
    <dbReference type="NCBI Taxonomy" id="2320716"/>
    <lineage>
        <taxon>Eukaryota</taxon>
        <taxon>Viridiplantae</taxon>
        <taxon>Streptophyta</taxon>
        <taxon>Embryophyta</taxon>
        <taxon>Tracheophyta</taxon>
        <taxon>Spermatophyta</taxon>
        <taxon>Magnoliopsida</taxon>
        <taxon>Liliopsida</taxon>
        <taxon>Asparagales</taxon>
        <taxon>Orchidaceae</taxon>
        <taxon>Orchidoideae</taxon>
        <taxon>Orchideae</taxon>
        <taxon>Orchidinae</taxon>
        <taxon>Platanthera</taxon>
    </lineage>
</organism>
<evidence type="ECO:0000256" key="1">
    <source>
        <dbReference type="SAM" id="MobiDB-lite"/>
    </source>
</evidence>
<protein>
    <submittedName>
        <fullName evidence="2">Uncharacterized protein</fullName>
    </submittedName>
</protein>
<feature type="compositionally biased region" description="Basic residues" evidence="1">
    <location>
        <begin position="73"/>
        <end position="88"/>
    </location>
</feature>
<keyword evidence="3" id="KW-1185">Reference proteome</keyword>
<feature type="region of interest" description="Disordered" evidence="1">
    <location>
        <begin position="151"/>
        <end position="171"/>
    </location>
</feature>
<dbReference type="Proteomes" id="UP001418222">
    <property type="component" value="Unassembled WGS sequence"/>
</dbReference>
<dbReference type="AlphaFoldDB" id="A0AAP0FYZ1"/>